<feature type="transmembrane region" description="Helical" evidence="5">
    <location>
        <begin position="343"/>
        <end position="362"/>
    </location>
</feature>
<gene>
    <name evidence="7" type="ORF">EDS130_LOCUS1463</name>
    <name evidence="8" type="ORF">XAT740_LOCUS2140</name>
</gene>
<feature type="domain" description="Transient receptor ion channel" evidence="6">
    <location>
        <begin position="164"/>
        <end position="226"/>
    </location>
</feature>
<dbReference type="PANTHER" id="PTHR10117">
    <property type="entry name" value="TRANSIENT RECEPTOR POTENTIAL CHANNEL"/>
    <property type="match status" value="1"/>
</dbReference>
<evidence type="ECO:0000259" key="6">
    <source>
        <dbReference type="SMART" id="SM01420"/>
    </source>
</evidence>
<comment type="caution">
    <text evidence="8">The sequence shown here is derived from an EMBL/GenBank/DDBJ whole genome shotgun (WGS) entry which is preliminary data.</text>
</comment>
<evidence type="ECO:0000313" key="7">
    <source>
        <dbReference type="EMBL" id="CAF0736423.1"/>
    </source>
</evidence>
<evidence type="ECO:0000256" key="4">
    <source>
        <dbReference type="ARBA" id="ARBA00023303"/>
    </source>
</evidence>
<dbReference type="GO" id="GO:0070679">
    <property type="term" value="F:inositol 1,4,5 trisphosphate binding"/>
    <property type="evidence" value="ECO:0007669"/>
    <property type="project" value="TreeGrafter"/>
</dbReference>
<feature type="transmembrane region" description="Helical" evidence="5">
    <location>
        <begin position="432"/>
        <end position="450"/>
    </location>
</feature>
<evidence type="ECO:0000313" key="8">
    <source>
        <dbReference type="EMBL" id="CAF0784272.1"/>
    </source>
</evidence>
<evidence type="ECO:0000256" key="5">
    <source>
        <dbReference type="SAM" id="Phobius"/>
    </source>
</evidence>
<dbReference type="InterPro" id="IPR002153">
    <property type="entry name" value="TRPC_channel"/>
</dbReference>
<feature type="transmembrane region" description="Helical" evidence="5">
    <location>
        <begin position="507"/>
        <end position="529"/>
    </location>
</feature>
<protein>
    <recommendedName>
        <fullName evidence="6">Transient receptor ion channel domain-containing protein</fullName>
    </recommendedName>
</protein>
<keyword evidence="5" id="KW-0812">Transmembrane</keyword>
<dbReference type="EMBL" id="CAJNOR010000071">
    <property type="protein sequence ID" value="CAF0784272.1"/>
    <property type="molecule type" value="Genomic_DNA"/>
</dbReference>
<keyword evidence="2" id="KW-0677">Repeat</keyword>
<dbReference type="Gene3D" id="1.25.40.20">
    <property type="entry name" value="Ankyrin repeat-containing domain"/>
    <property type="match status" value="1"/>
</dbReference>
<accession>A0A813RQA5</accession>
<evidence type="ECO:0000256" key="3">
    <source>
        <dbReference type="ARBA" id="ARBA00023065"/>
    </source>
</evidence>
<feature type="transmembrane region" description="Helical" evidence="5">
    <location>
        <begin position="392"/>
        <end position="412"/>
    </location>
</feature>
<dbReference type="InterPro" id="IPR013555">
    <property type="entry name" value="TRP_dom"/>
</dbReference>
<dbReference type="AlphaFoldDB" id="A0A813RQA5"/>
<dbReference type="SUPFAM" id="SSF48403">
    <property type="entry name" value="Ankyrin repeat"/>
    <property type="match status" value="1"/>
</dbReference>
<dbReference type="OrthoDB" id="2373987at2759"/>
<keyword evidence="1" id="KW-0813">Transport</keyword>
<dbReference type="GO" id="GO:0005886">
    <property type="term" value="C:plasma membrane"/>
    <property type="evidence" value="ECO:0007669"/>
    <property type="project" value="TreeGrafter"/>
</dbReference>
<keyword evidence="5" id="KW-1133">Transmembrane helix</keyword>
<feature type="transmembrane region" description="Helical" evidence="5">
    <location>
        <begin position="303"/>
        <end position="323"/>
    </location>
</feature>
<keyword evidence="9" id="KW-1185">Reference proteome</keyword>
<keyword evidence="4" id="KW-0407">Ion channel</keyword>
<evidence type="ECO:0000256" key="2">
    <source>
        <dbReference type="ARBA" id="ARBA00022737"/>
    </source>
</evidence>
<dbReference type="SMART" id="SM01420">
    <property type="entry name" value="TRP_2"/>
    <property type="match status" value="1"/>
</dbReference>
<keyword evidence="5" id="KW-0472">Membrane</keyword>
<dbReference type="Proteomes" id="UP000663852">
    <property type="component" value="Unassembled WGS sequence"/>
</dbReference>
<dbReference type="EMBL" id="CAJNOJ010000003">
    <property type="protein sequence ID" value="CAF0736423.1"/>
    <property type="molecule type" value="Genomic_DNA"/>
</dbReference>
<name>A0A813RQA5_ADIRI</name>
<dbReference type="Pfam" id="PF08344">
    <property type="entry name" value="TRP_2"/>
    <property type="match status" value="1"/>
</dbReference>
<dbReference type="GO" id="GO:0051480">
    <property type="term" value="P:regulation of cytosolic calcium ion concentration"/>
    <property type="evidence" value="ECO:0007669"/>
    <property type="project" value="TreeGrafter"/>
</dbReference>
<evidence type="ECO:0000313" key="9">
    <source>
        <dbReference type="Proteomes" id="UP000663828"/>
    </source>
</evidence>
<dbReference type="PANTHER" id="PTHR10117:SF54">
    <property type="entry name" value="TRANSIENT RECEPTOR POTENTIAL-GAMMA PROTEIN"/>
    <property type="match status" value="1"/>
</dbReference>
<dbReference type="GO" id="GO:0034703">
    <property type="term" value="C:cation channel complex"/>
    <property type="evidence" value="ECO:0007669"/>
    <property type="project" value="TreeGrafter"/>
</dbReference>
<organism evidence="8 9">
    <name type="scientific">Adineta ricciae</name>
    <name type="common">Rotifer</name>
    <dbReference type="NCBI Taxonomy" id="249248"/>
    <lineage>
        <taxon>Eukaryota</taxon>
        <taxon>Metazoa</taxon>
        <taxon>Spiralia</taxon>
        <taxon>Gnathifera</taxon>
        <taxon>Rotifera</taxon>
        <taxon>Eurotatoria</taxon>
        <taxon>Bdelloidea</taxon>
        <taxon>Adinetida</taxon>
        <taxon>Adinetidae</taxon>
        <taxon>Adineta</taxon>
    </lineage>
</organism>
<dbReference type="Proteomes" id="UP000663828">
    <property type="component" value="Unassembled WGS sequence"/>
</dbReference>
<keyword evidence="3" id="KW-0406">Ion transport</keyword>
<dbReference type="GO" id="GO:0015279">
    <property type="term" value="F:store-operated calcium channel activity"/>
    <property type="evidence" value="ECO:0007669"/>
    <property type="project" value="TreeGrafter"/>
</dbReference>
<sequence>MKIPSLMQKSFEDVYDEFFFACSHGDYLSVERLLKNGSINHADISTTKDDQRLSPILVAIEHNHLAVIQILLDHLPYSDFREVLLLAIYLDSTKIAQIIMEHDTFKCFYGTFADWQTDTVATYDESHFAAVRPIQLAAQYNRTAILYDFLKRGERIEVPHNIECTCNECKSAGSSDSLRHSQLRLSTYRGLSSAVYLALASKDPITRAFDLSNDLSELIKSEAHFRSEYSSLFNQVSTFTTHLLDHIRNQTELELLLTSERLNAAIEHNQQEFITHTTTQQRLTELWYYNIERIRSGTLQKRILVSLYYFIIYIPMYIAYFWFPFHFERRCRWYFQQAVIQMLLHSITYQSFLLMLIFSSIFKSYKTLLEDEYPQIALYYQRLLEMDKQSLFCKRTIITPLEILLLLWMLGYVQENISTIICTRRRLGLMDLSITILFTLYVLLFTIAAIQSHLEWKFILDINRWKHFGRLHNASELSDEYRQIKSRDYFGPLLNFLIITSKIIYRWFIFIFIFLVAYQTSFLHLFSYYSHEEEYRYVLLNISDTNRKIARIVTSFGDQKRSIINVFYTLFGVVQNELTQSYANQTNDDLMSSMNHTHDYYLLNTFTSTVGSFLYGSLAFGTRIVLITMIIAYIKRLYSLTKQQALNRWKFARAKLYMKYISKDPDILPVPLNLVPTPKHLLTLFRKKSSSRITKQTTRTQETYLRSLNYIPHEYNCHKKPTSEEIMDCVVLRYLAESYPFDTQSSKRTRRMEYQQQLSDIRYHVLDELQMIQEENQMLKSHVSTIFFGLNGHA</sequence>
<evidence type="ECO:0000256" key="1">
    <source>
        <dbReference type="ARBA" id="ARBA00022448"/>
    </source>
</evidence>
<reference evidence="8" key="1">
    <citation type="submission" date="2021-02" db="EMBL/GenBank/DDBJ databases">
        <authorList>
            <person name="Nowell W R."/>
        </authorList>
    </citation>
    <scope>NUCLEOTIDE SEQUENCE</scope>
</reference>
<dbReference type="InterPro" id="IPR036770">
    <property type="entry name" value="Ankyrin_rpt-contain_sf"/>
</dbReference>
<feature type="transmembrane region" description="Helical" evidence="5">
    <location>
        <begin position="613"/>
        <end position="634"/>
    </location>
</feature>
<proteinExistence type="predicted"/>